<dbReference type="Proteomes" id="UP001162881">
    <property type="component" value="Unassembled WGS sequence"/>
</dbReference>
<evidence type="ECO:0000313" key="2">
    <source>
        <dbReference type="EMBL" id="MCJ2181573.1"/>
    </source>
</evidence>
<accession>A0ABT0B972</accession>
<dbReference type="RefSeq" id="WP_244016696.1">
    <property type="nucleotide sequence ID" value="NZ_JALHLF010000005.1"/>
</dbReference>
<evidence type="ECO:0000256" key="1">
    <source>
        <dbReference type="SAM" id="Phobius"/>
    </source>
</evidence>
<sequence>MMFHKQRLEARTVLAVQGTMRFGGISHEVTLGNASSRGVLALIDTPPPRGTPVQVQIGDVVLDGQVRWRGPGRCGISLSEPIDVNRLLSGRIVPLAFVPAHQFDSYRGPQGIFRTIVNEGPLANRAFNAVLLVAAVASAAFALARLGTSLDTALSISTHDLQSSFTQAP</sequence>
<comment type="caution">
    <text evidence="2">The sequence shown here is derived from an EMBL/GenBank/DDBJ whole genome shotgun (WGS) entry which is preliminary data.</text>
</comment>
<dbReference type="SUPFAM" id="SSF141371">
    <property type="entry name" value="PilZ domain-like"/>
    <property type="match status" value="1"/>
</dbReference>
<keyword evidence="1" id="KW-1133">Transmembrane helix</keyword>
<protein>
    <recommendedName>
        <fullName evidence="4">PilZ domain-containing protein</fullName>
    </recommendedName>
</protein>
<evidence type="ECO:0000313" key="3">
    <source>
        <dbReference type="Proteomes" id="UP001162881"/>
    </source>
</evidence>
<keyword evidence="3" id="KW-1185">Reference proteome</keyword>
<feature type="transmembrane region" description="Helical" evidence="1">
    <location>
        <begin position="126"/>
        <end position="144"/>
    </location>
</feature>
<organism evidence="2 3">
    <name type="scientific">Novosphingobium organovorum</name>
    <dbReference type="NCBI Taxonomy" id="2930092"/>
    <lineage>
        <taxon>Bacteria</taxon>
        <taxon>Pseudomonadati</taxon>
        <taxon>Pseudomonadota</taxon>
        <taxon>Alphaproteobacteria</taxon>
        <taxon>Sphingomonadales</taxon>
        <taxon>Sphingomonadaceae</taxon>
        <taxon>Novosphingobium</taxon>
    </lineage>
</organism>
<keyword evidence="1" id="KW-0812">Transmembrane</keyword>
<proteinExistence type="predicted"/>
<keyword evidence="1" id="KW-0472">Membrane</keyword>
<gene>
    <name evidence="2" type="ORF">MTR62_02445</name>
</gene>
<dbReference type="EMBL" id="JALHLF010000005">
    <property type="protein sequence ID" value="MCJ2181573.1"/>
    <property type="molecule type" value="Genomic_DNA"/>
</dbReference>
<name>A0ABT0B972_9SPHN</name>
<reference evidence="2" key="1">
    <citation type="submission" date="2022-03" db="EMBL/GenBank/DDBJ databases">
        <title>Identification of a novel bacterium isolated from mangrove sediments.</title>
        <authorList>
            <person name="Pan X."/>
        </authorList>
    </citation>
    <scope>NUCLEOTIDE SEQUENCE</scope>
    <source>
        <strain evidence="2">B1949</strain>
    </source>
</reference>
<evidence type="ECO:0008006" key="4">
    <source>
        <dbReference type="Google" id="ProtNLM"/>
    </source>
</evidence>